<proteinExistence type="predicted"/>
<feature type="domain" description="Integrase catalytic" evidence="7">
    <location>
        <begin position="313"/>
        <end position="449"/>
    </location>
</feature>
<dbReference type="PANTHER" id="PTHR37984">
    <property type="entry name" value="PROTEIN CBG26694"/>
    <property type="match status" value="1"/>
</dbReference>
<keyword evidence="3" id="KW-0540">Nuclease</keyword>
<dbReference type="Proteomes" id="UP000225706">
    <property type="component" value="Unassembled WGS sequence"/>
</dbReference>
<dbReference type="InterPro" id="IPR041373">
    <property type="entry name" value="RT_RNaseH"/>
</dbReference>
<dbReference type="InterPro" id="IPR043128">
    <property type="entry name" value="Rev_trsase/Diguanyl_cyclase"/>
</dbReference>
<dbReference type="InterPro" id="IPR043502">
    <property type="entry name" value="DNA/RNA_pol_sf"/>
</dbReference>
<dbReference type="Gene3D" id="1.10.340.70">
    <property type="match status" value="1"/>
</dbReference>
<protein>
    <submittedName>
        <fullName evidence="8">Retrovirus-related Pol polyprotein from transposon 17.6</fullName>
    </submittedName>
</protein>
<dbReference type="InterPro" id="IPR001584">
    <property type="entry name" value="Integrase_cat-core"/>
</dbReference>
<evidence type="ECO:0000313" key="8">
    <source>
        <dbReference type="EMBL" id="PFX26209.1"/>
    </source>
</evidence>
<dbReference type="InterPro" id="IPR041588">
    <property type="entry name" value="Integrase_H2C2"/>
</dbReference>
<reference evidence="9" key="1">
    <citation type="journal article" date="2017" name="bioRxiv">
        <title>Comparative analysis of the genomes of Stylophora pistillata and Acropora digitifera provides evidence for extensive differences between species of corals.</title>
        <authorList>
            <person name="Voolstra C.R."/>
            <person name="Li Y."/>
            <person name="Liew Y.J."/>
            <person name="Baumgarten S."/>
            <person name="Zoccola D."/>
            <person name="Flot J.-F."/>
            <person name="Tambutte S."/>
            <person name="Allemand D."/>
            <person name="Aranda M."/>
        </authorList>
    </citation>
    <scope>NUCLEOTIDE SEQUENCE [LARGE SCALE GENOMIC DNA]</scope>
</reference>
<evidence type="ECO:0000256" key="5">
    <source>
        <dbReference type="ARBA" id="ARBA00022801"/>
    </source>
</evidence>
<keyword evidence="1" id="KW-0808">Transferase</keyword>
<dbReference type="CDD" id="cd09274">
    <property type="entry name" value="RNase_HI_RT_Ty3"/>
    <property type="match status" value="1"/>
</dbReference>
<dbReference type="InterPro" id="IPR050951">
    <property type="entry name" value="Retrovirus_Pol_polyprotein"/>
</dbReference>
<dbReference type="InterPro" id="IPR036397">
    <property type="entry name" value="RNaseH_sf"/>
</dbReference>
<accession>A0A2B4SAT4</accession>
<keyword evidence="5" id="KW-0378">Hydrolase</keyword>
<dbReference type="STRING" id="50429.A0A2B4SAT4"/>
<keyword evidence="6" id="KW-0695">RNA-directed DNA polymerase</keyword>
<dbReference type="OrthoDB" id="5984506at2759"/>
<dbReference type="Pfam" id="PF00665">
    <property type="entry name" value="rve"/>
    <property type="match status" value="1"/>
</dbReference>
<dbReference type="GO" id="GO:0016787">
    <property type="term" value="F:hydrolase activity"/>
    <property type="evidence" value="ECO:0007669"/>
    <property type="project" value="UniProtKB-KW"/>
</dbReference>
<keyword evidence="4" id="KW-0255">Endonuclease</keyword>
<dbReference type="Pfam" id="PF17917">
    <property type="entry name" value="RT_RNaseH"/>
    <property type="match status" value="1"/>
</dbReference>
<dbReference type="GO" id="GO:0003676">
    <property type="term" value="F:nucleic acid binding"/>
    <property type="evidence" value="ECO:0007669"/>
    <property type="project" value="InterPro"/>
</dbReference>
<evidence type="ECO:0000256" key="1">
    <source>
        <dbReference type="ARBA" id="ARBA00022679"/>
    </source>
</evidence>
<dbReference type="PANTHER" id="PTHR37984:SF8">
    <property type="entry name" value="CCHC-TYPE DOMAIN-CONTAINING PROTEIN"/>
    <property type="match status" value="1"/>
</dbReference>
<evidence type="ECO:0000313" key="9">
    <source>
        <dbReference type="Proteomes" id="UP000225706"/>
    </source>
</evidence>
<dbReference type="SUPFAM" id="SSF53098">
    <property type="entry name" value="Ribonuclease H-like"/>
    <property type="match status" value="1"/>
</dbReference>
<dbReference type="GO" id="GO:0015074">
    <property type="term" value="P:DNA integration"/>
    <property type="evidence" value="ECO:0007669"/>
    <property type="project" value="InterPro"/>
</dbReference>
<dbReference type="PROSITE" id="PS50994">
    <property type="entry name" value="INTEGRASE"/>
    <property type="match status" value="1"/>
</dbReference>
<evidence type="ECO:0000256" key="2">
    <source>
        <dbReference type="ARBA" id="ARBA00022695"/>
    </source>
</evidence>
<name>A0A2B4SAT4_STYPI</name>
<evidence type="ECO:0000259" key="7">
    <source>
        <dbReference type="PROSITE" id="PS50994"/>
    </source>
</evidence>
<dbReference type="GO" id="GO:0004519">
    <property type="term" value="F:endonuclease activity"/>
    <property type="evidence" value="ECO:0007669"/>
    <property type="project" value="UniProtKB-KW"/>
</dbReference>
<keyword evidence="9" id="KW-1185">Reference proteome</keyword>
<evidence type="ECO:0000256" key="6">
    <source>
        <dbReference type="ARBA" id="ARBA00022918"/>
    </source>
</evidence>
<dbReference type="Gene3D" id="3.30.420.10">
    <property type="entry name" value="Ribonuclease H-like superfamily/Ribonuclease H"/>
    <property type="match status" value="1"/>
</dbReference>
<evidence type="ECO:0000256" key="3">
    <source>
        <dbReference type="ARBA" id="ARBA00022722"/>
    </source>
</evidence>
<gene>
    <name evidence="8" type="primary">pol</name>
    <name evidence="8" type="ORF">AWC38_SpisGene9129</name>
</gene>
<dbReference type="SUPFAM" id="SSF56672">
    <property type="entry name" value="DNA/RNA polymerases"/>
    <property type="match status" value="1"/>
</dbReference>
<dbReference type="FunFam" id="3.30.420.10:FF:000063">
    <property type="entry name" value="Retrovirus-related Pol polyprotein from transposon 297-like Protein"/>
    <property type="match status" value="1"/>
</dbReference>
<dbReference type="Gene3D" id="3.30.70.270">
    <property type="match status" value="1"/>
</dbReference>
<sequence>MPSGVNAAPEEFECKPHEHLSDLPGVEVLRDDILVIGSGGTLEQATLDHDENLLKLLKRALAVNLKFNSKKLNLRKPEVKYMGHVLSSEGLKPDPNKVAAHDDSFEEIKKLVTRHPVLKFYDMNSEVTIQCDASVKGLGATLLQNGQPVAFASRTLSQVEQRYAQIKKERLAIVFACTKFSQYITRREKIIVESDHKLLQSIFKKSLLAAPSRLQRMLLRLQRYNLDVQYKPGSQMYVADHLSRANLKHQVRPEVIWRLHSSHLGIEACLKKARDRVYWPAVNSDIKEVVTKCQVCAEYQASNPQQPLQTQRIPERPWSQLAADLFTLQSKDYIVQVDYYSDFVEVSPLRETTSAAIIKSMRVQFSRHGTPDILVTDNGPQFASREFAEFAKQWEFLHVTSSSYYPRPKGKAESAVKVVKILFKKALKDQKDPWLSLLDYRNTPTAGIH</sequence>
<dbReference type="InterPro" id="IPR012337">
    <property type="entry name" value="RNaseH-like_sf"/>
</dbReference>
<dbReference type="Pfam" id="PF17921">
    <property type="entry name" value="Integrase_H2C2"/>
    <property type="match status" value="1"/>
</dbReference>
<dbReference type="FunFam" id="3.10.20.370:FF:000001">
    <property type="entry name" value="Retrovirus-related Pol polyprotein from transposon 17.6-like protein"/>
    <property type="match status" value="1"/>
</dbReference>
<comment type="caution">
    <text evidence="8">The sequence shown here is derived from an EMBL/GenBank/DDBJ whole genome shotgun (WGS) entry which is preliminary data.</text>
</comment>
<evidence type="ECO:0000256" key="4">
    <source>
        <dbReference type="ARBA" id="ARBA00022759"/>
    </source>
</evidence>
<organism evidence="8 9">
    <name type="scientific">Stylophora pistillata</name>
    <name type="common">Smooth cauliflower coral</name>
    <dbReference type="NCBI Taxonomy" id="50429"/>
    <lineage>
        <taxon>Eukaryota</taxon>
        <taxon>Metazoa</taxon>
        <taxon>Cnidaria</taxon>
        <taxon>Anthozoa</taxon>
        <taxon>Hexacorallia</taxon>
        <taxon>Scleractinia</taxon>
        <taxon>Astrocoeniina</taxon>
        <taxon>Pocilloporidae</taxon>
        <taxon>Stylophora</taxon>
    </lineage>
</organism>
<dbReference type="EMBL" id="LSMT01000131">
    <property type="protein sequence ID" value="PFX26209.1"/>
    <property type="molecule type" value="Genomic_DNA"/>
</dbReference>
<dbReference type="GO" id="GO:0003964">
    <property type="term" value="F:RNA-directed DNA polymerase activity"/>
    <property type="evidence" value="ECO:0007669"/>
    <property type="project" value="UniProtKB-KW"/>
</dbReference>
<dbReference type="AlphaFoldDB" id="A0A2B4SAT4"/>
<keyword evidence="2" id="KW-0548">Nucleotidyltransferase</keyword>